<name>A0A8B6BK35_MYTGA</name>
<evidence type="ECO:0000256" key="1">
    <source>
        <dbReference type="SAM" id="Coils"/>
    </source>
</evidence>
<accession>A0A8B6BK35</accession>
<feature type="domain" description="DNA2/NAM7 helicase helicase" evidence="3">
    <location>
        <begin position="344"/>
        <end position="815"/>
    </location>
</feature>
<protein>
    <recommendedName>
        <fullName evidence="8">NFX1-type zinc finger-containing protein 1-like</fullName>
    </recommendedName>
</protein>
<dbReference type="PANTHER" id="PTHR10887">
    <property type="entry name" value="DNA2/NAM7 HELICASE FAMILY"/>
    <property type="match status" value="1"/>
</dbReference>
<dbReference type="GO" id="GO:0004386">
    <property type="term" value="F:helicase activity"/>
    <property type="evidence" value="ECO:0007669"/>
    <property type="project" value="InterPro"/>
</dbReference>
<feature type="domain" description="DNA2/NAM7 helicase-like C-terminal" evidence="4">
    <location>
        <begin position="828"/>
        <end position="1007"/>
    </location>
</feature>
<dbReference type="EMBL" id="UYJE01000218">
    <property type="protein sequence ID" value="VDH91246.1"/>
    <property type="molecule type" value="Genomic_DNA"/>
</dbReference>
<evidence type="ECO:0000313" key="7">
    <source>
        <dbReference type="Proteomes" id="UP000596742"/>
    </source>
</evidence>
<evidence type="ECO:0000259" key="4">
    <source>
        <dbReference type="Pfam" id="PF13087"/>
    </source>
</evidence>
<feature type="compositionally biased region" description="Acidic residues" evidence="2">
    <location>
        <begin position="59"/>
        <end position="71"/>
    </location>
</feature>
<feature type="coiled-coil region" evidence="1">
    <location>
        <begin position="467"/>
        <end position="494"/>
    </location>
</feature>
<organism evidence="6 7">
    <name type="scientific">Mytilus galloprovincialis</name>
    <name type="common">Mediterranean mussel</name>
    <dbReference type="NCBI Taxonomy" id="29158"/>
    <lineage>
        <taxon>Eukaryota</taxon>
        <taxon>Metazoa</taxon>
        <taxon>Spiralia</taxon>
        <taxon>Lophotrochozoa</taxon>
        <taxon>Mollusca</taxon>
        <taxon>Bivalvia</taxon>
        <taxon>Autobranchia</taxon>
        <taxon>Pteriomorphia</taxon>
        <taxon>Mytilida</taxon>
        <taxon>Mytiloidea</taxon>
        <taxon>Mytilidae</taxon>
        <taxon>Mytilinae</taxon>
        <taxon>Mytilus</taxon>
    </lineage>
</organism>
<reference evidence="6" key="1">
    <citation type="submission" date="2018-11" db="EMBL/GenBank/DDBJ databases">
        <authorList>
            <person name="Alioto T."/>
            <person name="Alioto T."/>
        </authorList>
    </citation>
    <scope>NUCLEOTIDE SEQUENCE</scope>
</reference>
<dbReference type="Pfam" id="PF13087">
    <property type="entry name" value="AAA_12"/>
    <property type="match status" value="1"/>
</dbReference>
<feature type="region of interest" description="Disordered" evidence="2">
    <location>
        <begin position="558"/>
        <end position="602"/>
    </location>
</feature>
<dbReference type="Pfam" id="PF13086">
    <property type="entry name" value="AAA_11"/>
    <property type="match status" value="1"/>
</dbReference>
<dbReference type="Gene3D" id="3.40.50.300">
    <property type="entry name" value="P-loop containing nucleotide triphosphate hydrolases"/>
    <property type="match status" value="3"/>
</dbReference>
<dbReference type="InterPro" id="IPR045055">
    <property type="entry name" value="DNA2/NAM7-like"/>
</dbReference>
<evidence type="ECO:0000259" key="3">
    <source>
        <dbReference type="Pfam" id="PF13086"/>
    </source>
</evidence>
<feature type="region of interest" description="Disordered" evidence="2">
    <location>
        <begin position="52"/>
        <end position="74"/>
    </location>
</feature>
<proteinExistence type="predicted"/>
<keyword evidence="7" id="KW-1185">Reference proteome</keyword>
<dbReference type="InterPro" id="IPR041677">
    <property type="entry name" value="DNA2/NAM7_AAA_11"/>
</dbReference>
<dbReference type="InterPro" id="IPR047187">
    <property type="entry name" value="SF1_C_Upf1"/>
</dbReference>
<dbReference type="SUPFAM" id="SSF52540">
    <property type="entry name" value="P-loop containing nucleoside triphosphate hydrolases"/>
    <property type="match status" value="1"/>
</dbReference>
<evidence type="ECO:0000313" key="6">
    <source>
        <dbReference type="EMBL" id="VDH91246.1"/>
    </source>
</evidence>
<gene>
    <name evidence="6" type="ORF">MGAL_10B024137</name>
</gene>
<keyword evidence="1" id="KW-0175">Coiled coil</keyword>
<evidence type="ECO:0000259" key="5">
    <source>
        <dbReference type="Pfam" id="PF25396"/>
    </source>
</evidence>
<feature type="compositionally biased region" description="Basic and acidic residues" evidence="2">
    <location>
        <begin position="583"/>
        <end position="597"/>
    </location>
</feature>
<evidence type="ECO:0000256" key="2">
    <source>
        <dbReference type="SAM" id="MobiDB-lite"/>
    </source>
</evidence>
<sequence length="1493" mass="173660">MNSLLPKSRITIQGILTHIDTPINVIKSDTSIINDYMWNMYEELMITTRRKRSHFKDQDGDESEDEPDDDFREYPVFPTTEEVKSETLPKLRHNKTFGGYDNLDHYLDIQYRLLREDFIAPLRDSIREYMAAVSDIRPDKKLHELRTYRDVQIISPICNNHGLCRRISFKYPGMHRIRLEQSKHLIYGSLVCLSSDNFKTVWFATVTNRDLKNIRKGLTDIKFEKDYEEVSTIPPDTVFVMAETPAYFEAHRHVLYGLQHVHEGDLPFEKYIVKCLPNVEKPAYLQRSPDAKFDLRPLVDDYIRLDDRKHDESTNPYPFSEKSEDARNLNVTDQTSWPPPELLHLDISQLKALATALSKELVVIQGPPGTGKTYIGHKIIKSLLHNRHIWNTDAHTGAEDNRPILVVCYTNHALDQLLEGIVQCYSGDVLRLGSRTSSEKMKPLSINSKRMTMRLNREVPLEIHSSKMEIKHNMMSLQEEVNKIADRIEKAKREILHEDAIKHVMGDFYERLVSGYETIMRDMFGYDFQWEKPKKSSALLEWLGYGEFLGFEPQFENEAKDNEGKRPHAANPGDVPDTEDDRENERAENPNENENRPNDFINVLDERDVEIAQRQIAMEESDEEEESFEDRFNKILRENIKLVALDVSELDLYFRRSEGEEFRWQKPKNKNKLKSKIRKSLSSTDRMIDIEVDGYVDDIWTLLPEERWRMYRYWLKVYCDNVQEKIGDKEIEFERTCRKYHEILMQEDRAIMRNSTIIGMTTTCVARYHSVLQEIGPRIIIVEEAAEVLEGHVITTLSRRCEQLILIGDHKQLKPKPTVYKLAREYKLDLSLFERLANNKLDVQCLAFQHRMRPKISKMLKIIYPNLKDHDVVENYDRVRGIAEDVYFIDHMETEYPEKDLRSHSNKHEAEYLVELCRYLLLQGYLPSQITVLATYSGQLFELKYRMPKAEFEGVRVTVVDNYQGKENDIILLSLVRSNEDGTIGFLKEENLVCVAMSRAKKGLYVIEFPSDFKRSPGGGCRRPCKYRLNCGHTCPSVCHIKDREHKDILCKKSCTKTCSRGHRCPLKCNQDCAKCEINVPKRLPTCGHTQNVPCYLEPADFKCKGRCIKILSCGHACQNLCGEIHTDKCTVQVGQCNHSAKIPCHLMKTKQAFCPELCGEILQCEHKCKGSCGECQNGRLHKTCDEVCNRVLICEHVCKEKCNTCPPCKEQCKNRCKHNYCGKQCGEECSPCAEDCEWQCEHHSCDHMCSSPCERPRCNQPCKKRIPECKHPCIGLCGEQCSTICRICEPYNEAFNVFFGTEDEPDAKFVQLEDCGHVFEVTGLDKWMDEIKDEKIKLKGCPKCKTPIRTNLRYGNIIKETLHNIQVVKQRILGSKWEMEATETTIRQELSELEKTDARKMKQIHNELTTGAVDEITLKTIVEQIKNLKYVNELKEKFETNEGRSGCYDAIYQKGLDQLNTVHEFILIRRRYFTKQESLDIESELDRFKLLH</sequence>
<dbReference type="GO" id="GO:0031380">
    <property type="term" value="C:nuclear RNA-directed RNA polymerase complex"/>
    <property type="evidence" value="ECO:0007669"/>
    <property type="project" value="TreeGrafter"/>
</dbReference>
<dbReference type="OrthoDB" id="2423195at2759"/>
<dbReference type="InterPro" id="IPR041679">
    <property type="entry name" value="DNA2/NAM7-like_C"/>
</dbReference>
<dbReference type="Pfam" id="PF25396">
    <property type="entry name" value="ZNFX1"/>
    <property type="match status" value="1"/>
</dbReference>
<dbReference type="CDD" id="cd18808">
    <property type="entry name" value="SF1_C_Upf1"/>
    <property type="match status" value="1"/>
</dbReference>
<dbReference type="PANTHER" id="PTHR10887:SF341">
    <property type="entry name" value="NFX1-TYPE ZINC FINGER-CONTAINING PROTEIN 1"/>
    <property type="match status" value="1"/>
</dbReference>
<dbReference type="InterPro" id="IPR027417">
    <property type="entry name" value="P-loop_NTPase"/>
</dbReference>
<feature type="domain" description="ZNFX1" evidence="5">
    <location>
        <begin position="141"/>
        <end position="244"/>
    </location>
</feature>
<dbReference type="InterPro" id="IPR057373">
    <property type="entry name" value="ZNFX1"/>
</dbReference>
<comment type="caution">
    <text evidence="6">The sequence shown here is derived from an EMBL/GenBank/DDBJ whole genome shotgun (WGS) entry which is preliminary data.</text>
</comment>
<dbReference type="Proteomes" id="UP000596742">
    <property type="component" value="Unassembled WGS sequence"/>
</dbReference>
<evidence type="ECO:0008006" key="8">
    <source>
        <dbReference type="Google" id="ProtNLM"/>
    </source>
</evidence>
<dbReference type="GO" id="GO:0031048">
    <property type="term" value="P:regulatory ncRNA-mediated heterochromatin formation"/>
    <property type="evidence" value="ECO:0007669"/>
    <property type="project" value="TreeGrafter"/>
</dbReference>